<dbReference type="PANTHER" id="PTHR43297">
    <property type="entry name" value="OLIGOPEPTIDE TRANSPORT ATP-BINDING PROTEIN APPD"/>
    <property type="match status" value="1"/>
</dbReference>
<reference evidence="9" key="1">
    <citation type="submission" date="2016-04" db="EMBL/GenBank/DDBJ databases">
        <authorList>
            <person name="Evans L.H."/>
            <person name="Alamgir A."/>
            <person name="Owens N."/>
            <person name="Weber N.D."/>
            <person name="Virtaneva K."/>
            <person name="Barbian K."/>
            <person name="Babar A."/>
            <person name="Rosenke K."/>
        </authorList>
    </citation>
    <scope>NUCLEOTIDE SEQUENCE</scope>
    <source>
        <strain evidence="9">86</strain>
    </source>
</reference>
<dbReference type="GO" id="GO:0005524">
    <property type="term" value="F:ATP binding"/>
    <property type="evidence" value="ECO:0007669"/>
    <property type="project" value="UniProtKB-KW"/>
</dbReference>
<evidence type="ECO:0000256" key="4">
    <source>
        <dbReference type="ARBA" id="ARBA00022475"/>
    </source>
</evidence>
<organism evidence="9">
    <name type="scientific">uncultured Alphaproteobacteria bacterium</name>
    <dbReference type="NCBI Taxonomy" id="91750"/>
    <lineage>
        <taxon>Bacteria</taxon>
        <taxon>Pseudomonadati</taxon>
        <taxon>Pseudomonadota</taxon>
        <taxon>Alphaproteobacteria</taxon>
        <taxon>environmental samples</taxon>
    </lineage>
</organism>
<dbReference type="EC" id="3.6.3.-" evidence="9"/>
<keyword evidence="9" id="KW-0378">Hydrolase</keyword>
<keyword evidence="7" id="KW-0472">Membrane</keyword>
<evidence type="ECO:0000256" key="5">
    <source>
        <dbReference type="ARBA" id="ARBA00022741"/>
    </source>
</evidence>
<evidence type="ECO:0000256" key="6">
    <source>
        <dbReference type="ARBA" id="ARBA00022840"/>
    </source>
</evidence>
<comment type="similarity">
    <text evidence="2">Belongs to the ABC transporter superfamily.</text>
</comment>
<protein>
    <submittedName>
        <fullName evidence="9">ABC transporter, ATP-binding component</fullName>
        <ecNumber evidence="9">3.6.3.-</ecNumber>
    </submittedName>
</protein>
<evidence type="ECO:0000256" key="3">
    <source>
        <dbReference type="ARBA" id="ARBA00022448"/>
    </source>
</evidence>
<keyword evidence="4" id="KW-1003">Cell membrane</keyword>
<evidence type="ECO:0000256" key="7">
    <source>
        <dbReference type="ARBA" id="ARBA00023136"/>
    </source>
</evidence>
<evidence type="ECO:0000313" key="9">
    <source>
        <dbReference type="EMBL" id="SBV91622.1"/>
    </source>
</evidence>
<comment type="subcellular location">
    <subcellularLocation>
        <location evidence="1">Cell inner membrane</location>
        <topology evidence="1">Peripheral membrane protein</topology>
    </subcellularLocation>
</comment>
<dbReference type="InterPro" id="IPR017871">
    <property type="entry name" value="ABC_transporter-like_CS"/>
</dbReference>
<dbReference type="Gene3D" id="3.40.50.300">
    <property type="entry name" value="P-loop containing nucleotide triphosphate hydrolases"/>
    <property type="match status" value="2"/>
</dbReference>
<dbReference type="GO" id="GO:0005886">
    <property type="term" value="C:plasma membrane"/>
    <property type="evidence" value="ECO:0007669"/>
    <property type="project" value="UniProtKB-SubCell"/>
</dbReference>
<keyword evidence="6 9" id="KW-0067">ATP-binding</keyword>
<dbReference type="InterPro" id="IPR027417">
    <property type="entry name" value="P-loop_NTPase"/>
</dbReference>
<dbReference type="SUPFAM" id="SSF52540">
    <property type="entry name" value="P-loop containing nucleoside triphosphate hydrolases"/>
    <property type="match status" value="2"/>
</dbReference>
<dbReference type="PROSITE" id="PS50893">
    <property type="entry name" value="ABC_TRANSPORTER_2"/>
    <property type="match status" value="2"/>
</dbReference>
<dbReference type="InterPro" id="IPR003439">
    <property type="entry name" value="ABC_transporter-like_ATP-bd"/>
</dbReference>
<keyword evidence="5" id="KW-0547">Nucleotide-binding</keyword>
<dbReference type="InterPro" id="IPR003593">
    <property type="entry name" value="AAA+_ATPase"/>
</dbReference>
<accession>A0A212IWT7</accession>
<dbReference type="InterPro" id="IPR050388">
    <property type="entry name" value="ABC_Ni/Peptide_Import"/>
</dbReference>
<evidence type="ECO:0000256" key="1">
    <source>
        <dbReference type="ARBA" id="ARBA00004417"/>
    </source>
</evidence>
<dbReference type="EMBL" id="FLUO01000001">
    <property type="protein sequence ID" value="SBV91622.1"/>
    <property type="molecule type" value="Genomic_DNA"/>
</dbReference>
<dbReference type="GO" id="GO:0016887">
    <property type="term" value="F:ATP hydrolysis activity"/>
    <property type="evidence" value="ECO:0007669"/>
    <property type="project" value="InterPro"/>
</dbReference>
<dbReference type="SMART" id="SM00382">
    <property type="entry name" value="AAA"/>
    <property type="match status" value="2"/>
</dbReference>
<dbReference type="Pfam" id="PF00005">
    <property type="entry name" value="ABC_tran"/>
    <property type="match status" value="2"/>
</dbReference>
<gene>
    <name evidence="9" type="ORF">KL86APRO_10149</name>
</gene>
<dbReference type="PROSITE" id="PS00211">
    <property type="entry name" value="ABC_TRANSPORTER_1"/>
    <property type="match status" value="1"/>
</dbReference>
<keyword evidence="3" id="KW-0813">Transport</keyword>
<proteinExistence type="inferred from homology"/>
<dbReference type="AlphaFoldDB" id="A0A212IWT7"/>
<dbReference type="PANTHER" id="PTHR43297:SF7">
    <property type="entry name" value="D,D-DIPEPTIDE TRANSPORT ATP-BINDING PROTEIN DDPD-RELATED"/>
    <property type="match status" value="1"/>
</dbReference>
<name>A0A212IWT7_9PROT</name>
<sequence>MTGLAIQPVPATPAIRVRDLAIAAAGEIVRPMSFDVYPGVPFTILGSSGSGKSLLSQAIMGNLPEGLAASGRVEIDGVDVLALPQKRREAMWGRTLSLLPQEPWHALDPTMTALPQVAETYRYVRGLPDAEARRRAAADLDALGLPGDTAGKLPMQLSGGMAQRVVFAAAQAGGAPIVIVDEPTKGLDASRRDDVVALLKRAADAGGVLLTITHDIAVARQLGGYVMVMRAGELQEEGEAHALLANPRSDYARRLIAADPENWPKAAPRRLAADAPEVLRAEGIAVARGGRRLVSGFDLRLRAGEIVGITGDSGCGKSSLGDTLLGLLPPDAGRVTRAPGLAAHRFLKLYQDPPTAFSRHWPMRVLLDDVVRLHRLDRGRIPPLMERLRLAPELLERDSRSISGGELQRFSILRALLLDPALIFADEPTSRLDPIIQREIVELLVGVARERQCALLLVSHDMALVDHVCDRSIALGSR</sequence>
<feature type="domain" description="ABC transporter" evidence="8">
    <location>
        <begin position="279"/>
        <end position="477"/>
    </location>
</feature>
<evidence type="ECO:0000259" key="8">
    <source>
        <dbReference type="PROSITE" id="PS50893"/>
    </source>
</evidence>
<evidence type="ECO:0000256" key="2">
    <source>
        <dbReference type="ARBA" id="ARBA00005417"/>
    </source>
</evidence>
<feature type="domain" description="ABC transporter" evidence="8">
    <location>
        <begin position="15"/>
        <end position="256"/>
    </location>
</feature>